<evidence type="ECO:0000313" key="4">
    <source>
        <dbReference type="Proteomes" id="UP000198420"/>
    </source>
</evidence>
<reference evidence="4" key="1">
    <citation type="submission" date="2017-06" db="EMBL/GenBank/DDBJ databases">
        <authorList>
            <person name="Varghese N."/>
            <person name="Submissions S."/>
        </authorList>
    </citation>
    <scope>NUCLEOTIDE SEQUENCE [LARGE SCALE GENOMIC DNA]</scope>
    <source>
        <strain evidence="4">DSM 44485</strain>
    </source>
</reference>
<keyword evidence="2" id="KW-0472">Membrane</keyword>
<keyword evidence="2" id="KW-0812">Transmembrane</keyword>
<feature type="region of interest" description="Disordered" evidence="1">
    <location>
        <begin position="1"/>
        <end position="26"/>
    </location>
</feature>
<evidence type="ECO:0000256" key="1">
    <source>
        <dbReference type="SAM" id="MobiDB-lite"/>
    </source>
</evidence>
<dbReference type="OrthoDB" id="3461478at2"/>
<protein>
    <recommendedName>
        <fullName evidence="5">CU044_5270 family protein</fullName>
    </recommendedName>
</protein>
<keyword evidence="2" id="KW-1133">Transmembrane helix</keyword>
<dbReference type="RefSeq" id="WP_089316467.1">
    <property type="nucleotide sequence ID" value="NZ_FZNP01000023.1"/>
</dbReference>
<dbReference type="NCBIfam" id="NF038083">
    <property type="entry name" value="CU044_5270_fam"/>
    <property type="match status" value="1"/>
</dbReference>
<evidence type="ECO:0000256" key="2">
    <source>
        <dbReference type="SAM" id="Phobius"/>
    </source>
</evidence>
<gene>
    <name evidence="3" type="ORF">SAMN06265355_12320</name>
</gene>
<name>A0A239G4Z5_9ACTN</name>
<sequence>MNEIDMNETARVRRLLGEPPPPSAEASARALARLERAMAPGGARVRPSRSGRRRFGRPVQLGAGLVAAGAAAAVAIVATGQGSPGSPPDAPPAAVDLGRQAVLVAADKAAEQPTGNYWSAERISGQAYVVRARTGTYAIFGAHDETFDWAGARKGMGEAYYARDLPARPQTPEDEALWRKAGSPSAIRVWSNDHYSTYTTKATRWRSEGPEVGLDREGGGTFMKKSVEELRNLPTDPAKLAEMFLGDDLMQKGAGLDPKRAKAEQSRLRPGQAATLKIMRVAGLLGTPMPPKVRSGLMKALAAQPGVHAIGRVTDPLGRRGVALASGDRAVTVTGEYGTPEAEQGTYRARQTIVFDERTGALLSRQYVLTRPGGPYARMKPGFVIEYQAVRGAGWTDAKPKPPAELPF</sequence>
<dbReference type="EMBL" id="FZNP01000023">
    <property type="protein sequence ID" value="SNS64161.1"/>
    <property type="molecule type" value="Genomic_DNA"/>
</dbReference>
<proteinExistence type="predicted"/>
<keyword evidence="4" id="KW-1185">Reference proteome</keyword>
<evidence type="ECO:0000313" key="3">
    <source>
        <dbReference type="EMBL" id="SNS64161.1"/>
    </source>
</evidence>
<organism evidence="3 4">
    <name type="scientific">Actinomadura mexicana</name>
    <dbReference type="NCBI Taxonomy" id="134959"/>
    <lineage>
        <taxon>Bacteria</taxon>
        <taxon>Bacillati</taxon>
        <taxon>Actinomycetota</taxon>
        <taxon>Actinomycetes</taxon>
        <taxon>Streptosporangiales</taxon>
        <taxon>Thermomonosporaceae</taxon>
        <taxon>Actinomadura</taxon>
    </lineage>
</organism>
<feature type="transmembrane region" description="Helical" evidence="2">
    <location>
        <begin position="59"/>
        <end position="78"/>
    </location>
</feature>
<accession>A0A239G4Z5</accession>
<dbReference type="Proteomes" id="UP000198420">
    <property type="component" value="Unassembled WGS sequence"/>
</dbReference>
<dbReference type="AlphaFoldDB" id="A0A239G4Z5"/>
<dbReference type="InterPro" id="IPR047789">
    <property type="entry name" value="CU044_5270-like"/>
</dbReference>
<evidence type="ECO:0008006" key="5">
    <source>
        <dbReference type="Google" id="ProtNLM"/>
    </source>
</evidence>